<proteinExistence type="predicted"/>
<gene>
    <name evidence="1" type="ORF">N0D28_12385</name>
</gene>
<dbReference type="InterPro" id="IPR049574">
    <property type="entry name" value="CrtA-like"/>
</dbReference>
<protein>
    <recommendedName>
        <fullName evidence="3">Spheroidene monooxygenase</fullName>
    </recommendedName>
</protein>
<sequence>MSASPIGSVSPVGPVVSLTLSRYSWSHAWAGMSKMGSDHPHLRGVPGLHFYRLLGSGRGSNLGLGADMRRWARLAVWSSPAACQLFEDSPWRRQELALTRESYTLILRPTRWHGQWGGESLFASPPSSPPETARSPGTGQIAVLTRAVIRPAKLAAFWRGVPASQAGLQTQPGLLASVGLGEVPLLHQATFSIWQDTASMLAYAYQGAGHRGAIARARRGHWFSEELFVRFAVLSGQGSWNGRDPLCPQAPHPP</sequence>
<dbReference type="CDD" id="cd21650">
    <property type="entry name" value="CrtA-like"/>
    <property type="match status" value="1"/>
</dbReference>
<evidence type="ECO:0000313" key="1">
    <source>
        <dbReference type="EMBL" id="UWX63528.1"/>
    </source>
</evidence>
<keyword evidence="2" id="KW-1185">Reference proteome</keyword>
<organism evidence="1 2">
    <name type="scientific">Deinococcus rubellus</name>
    <dbReference type="NCBI Taxonomy" id="1889240"/>
    <lineage>
        <taxon>Bacteria</taxon>
        <taxon>Thermotogati</taxon>
        <taxon>Deinococcota</taxon>
        <taxon>Deinococci</taxon>
        <taxon>Deinococcales</taxon>
        <taxon>Deinococcaceae</taxon>
        <taxon>Deinococcus</taxon>
    </lineage>
</organism>
<dbReference type="Proteomes" id="UP001060261">
    <property type="component" value="Chromosome"/>
</dbReference>
<name>A0ABY5YER3_9DEIO</name>
<evidence type="ECO:0000313" key="2">
    <source>
        <dbReference type="Proteomes" id="UP001060261"/>
    </source>
</evidence>
<dbReference type="RefSeq" id="WP_260559813.1">
    <property type="nucleotide sequence ID" value="NZ_BAABEC010000181.1"/>
</dbReference>
<reference evidence="1" key="1">
    <citation type="submission" date="2022-09" db="EMBL/GenBank/DDBJ databases">
        <title>genome sequence of Deinococcus rubellus.</title>
        <authorList>
            <person name="Srinivasan S."/>
        </authorList>
    </citation>
    <scope>NUCLEOTIDE SEQUENCE</scope>
    <source>
        <strain evidence="1">Ant6</strain>
    </source>
</reference>
<accession>A0ABY5YER3</accession>
<evidence type="ECO:0008006" key="3">
    <source>
        <dbReference type="Google" id="ProtNLM"/>
    </source>
</evidence>
<dbReference type="EMBL" id="CP104213">
    <property type="protein sequence ID" value="UWX63528.1"/>
    <property type="molecule type" value="Genomic_DNA"/>
</dbReference>